<evidence type="ECO:0000256" key="1">
    <source>
        <dbReference type="SAM" id="MobiDB-lite"/>
    </source>
</evidence>
<proteinExistence type="predicted"/>
<dbReference type="EMBL" id="BAAAYR010000007">
    <property type="protein sequence ID" value="GAA3579872.1"/>
    <property type="molecule type" value="Genomic_DNA"/>
</dbReference>
<keyword evidence="2" id="KW-0812">Transmembrane</keyword>
<evidence type="ECO:0000256" key="2">
    <source>
        <dbReference type="SAM" id="Phobius"/>
    </source>
</evidence>
<dbReference type="Proteomes" id="UP001500767">
    <property type="component" value="Unassembled WGS sequence"/>
</dbReference>
<name>A0ABP6YBJ4_9ACTN</name>
<feature type="region of interest" description="Disordered" evidence="1">
    <location>
        <begin position="75"/>
        <end position="131"/>
    </location>
</feature>
<feature type="transmembrane region" description="Helical" evidence="2">
    <location>
        <begin position="16"/>
        <end position="47"/>
    </location>
</feature>
<dbReference type="RefSeq" id="WP_204912982.1">
    <property type="nucleotide sequence ID" value="NZ_BAAAYR010000007.1"/>
</dbReference>
<evidence type="ECO:0000313" key="3">
    <source>
        <dbReference type="EMBL" id="GAA3579872.1"/>
    </source>
</evidence>
<reference evidence="4" key="1">
    <citation type="journal article" date="2019" name="Int. J. Syst. Evol. Microbiol.">
        <title>The Global Catalogue of Microorganisms (GCM) 10K type strain sequencing project: providing services to taxonomists for standard genome sequencing and annotation.</title>
        <authorList>
            <consortium name="The Broad Institute Genomics Platform"/>
            <consortium name="The Broad Institute Genome Sequencing Center for Infectious Disease"/>
            <person name="Wu L."/>
            <person name="Ma J."/>
        </authorList>
    </citation>
    <scope>NUCLEOTIDE SEQUENCE [LARGE SCALE GENOMIC DNA]</scope>
    <source>
        <strain evidence="4">JCM 16540</strain>
    </source>
</reference>
<sequence>MFEWLKLASETTGPGAALIGLVLAVAVALAVMLVVLAAVVLSVVSVLSDGARGQRAAEILPELLRLVGILLRSRYDGSPTSDSPAVHSGVPGDIDRADVGVPAGSIKGVVGPVLDPLTEAPCASDQPRARS</sequence>
<evidence type="ECO:0000313" key="4">
    <source>
        <dbReference type="Proteomes" id="UP001500767"/>
    </source>
</evidence>
<keyword evidence="4" id="KW-1185">Reference proteome</keyword>
<keyword evidence="2" id="KW-0472">Membrane</keyword>
<comment type="caution">
    <text evidence="3">The sequence shown here is derived from an EMBL/GenBank/DDBJ whole genome shotgun (WGS) entry which is preliminary data.</text>
</comment>
<accession>A0ABP6YBJ4</accession>
<keyword evidence="2" id="KW-1133">Transmembrane helix</keyword>
<gene>
    <name evidence="3" type="ORF">GCM10022197_41890</name>
</gene>
<protein>
    <submittedName>
        <fullName evidence="3">Uncharacterized protein</fullName>
    </submittedName>
</protein>
<organism evidence="3 4">
    <name type="scientific">Microlunatus spumicola</name>
    <dbReference type="NCBI Taxonomy" id="81499"/>
    <lineage>
        <taxon>Bacteria</taxon>
        <taxon>Bacillati</taxon>
        <taxon>Actinomycetota</taxon>
        <taxon>Actinomycetes</taxon>
        <taxon>Propionibacteriales</taxon>
        <taxon>Propionibacteriaceae</taxon>
        <taxon>Microlunatus</taxon>
    </lineage>
</organism>